<evidence type="ECO:0000313" key="4">
    <source>
        <dbReference type="Proteomes" id="UP001151760"/>
    </source>
</evidence>
<accession>A0ABQ5CIY2</accession>
<dbReference type="PANTHER" id="PTHR31639:SF315">
    <property type="entry name" value="LEUCINE-RICH REPEAT DOMAIN SUPERFAMILY, F-BOX-LIKE DOMAIN SUPERFAMILY"/>
    <property type="match status" value="1"/>
</dbReference>
<dbReference type="InterPro" id="IPR006566">
    <property type="entry name" value="FBD"/>
</dbReference>
<feature type="compositionally biased region" description="Basic and acidic residues" evidence="1">
    <location>
        <begin position="321"/>
        <end position="340"/>
    </location>
</feature>
<dbReference type="SMART" id="SM00579">
    <property type="entry name" value="FBD"/>
    <property type="match status" value="1"/>
</dbReference>
<evidence type="ECO:0000313" key="3">
    <source>
        <dbReference type="EMBL" id="GJT26322.1"/>
    </source>
</evidence>
<feature type="region of interest" description="Disordered" evidence="1">
    <location>
        <begin position="301"/>
        <end position="366"/>
    </location>
</feature>
<reference evidence="3" key="1">
    <citation type="journal article" date="2022" name="Int. J. Mol. Sci.">
        <title>Draft Genome of Tanacetum Coccineum: Genomic Comparison of Closely Related Tanacetum-Family Plants.</title>
        <authorList>
            <person name="Yamashiro T."/>
            <person name="Shiraishi A."/>
            <person name="Nakayama K."/>
            <person name="Satake H."/>
        </authorList>
    </citation>
    <scope>NUCLEOTIDE SEQUENCE</scope>
</reference>
<gene>
    <name evidence="3" type="ORF">Tco_0906597</name>
</gene>
<dbReference type="SUPFAM" id="SSF81383">
    <property type="entry name" value="F-box domain"/>
    <property type="match status" value="1"/>
</dbReference>
<sequence>MNTKSKCSSLDIISTIPQSIIENFLCLVPIKEAVRTSILSRKWKHNWITIPKLVFIENDMFDKTTKHQQSIEVGNFSQRTTKRITMTKRCKLFYAVNQVLLLHHGLIFEFTLVMDGNDTYVHHDDNINIIRLLECLLVIEHLSYSRWYYLDFAETSDPRELPSTLVHLKYFHLDEMMLIDNYGLEFVALVIRSSLNIEKIKLEIEDKDPEEYEMEFAALQYCSDIWLEHFKELKIVYFEDREGEMEFVKLILAKSPVLEKVTIVLKSYVTKDVERNIKRFLSMPSQQQRDPNRVDEEQIHITQTTDKSSRCRAQNHTNTEMNERDQDHTNTEMNKRDQAYRHTGTQADKQTQTTDSDNGFRQPALS</sequence>
<keyword evidence="4" id="KW-1185">Reference proteome</keyword>
<feature type="domain" description="FBD" evidence="2">
    <location>
        <begin position="224"/>
        <end position="302"/>
    </location>
</feature>
<organism evidence="3 4">
    <name type="scientific">Tanacetum coccineum</name>
    <dbReference type="NCBI Taxonomy" id="301880"/>
    <lineage>
        <taxon>Eukaryota</taxon>
        <taxon>Viridiplantae</taxon>
        <taxon>Streptophyta</taxon>
        <taxon>Embryophyta</taxon>
        <taxon>Tracheophyta</taxon>
        <taxon>Spermatophyta</taxon>
        <taxon>Magnoliopsida</taxon>
        <taxon>eudicotyledons</taxon>
        <taxon>Gunneridae</taxon>
        <taxon>Pentapetalae</taxon>
        <taxon>asterids</taxon>
        <taxon>campanulids</taxon>
        <taxon>Asterales</taxon>
        <taxon>Asteraceae</taxon>
        <taxon>Asteroideae</taxon>
        <taxon>Anthemideae</taxon>
        <taxon>Anthemidinae</taxon>
        <taxon>Tanacetum</taxon>
    </lineage>
</organism>
<protein>
    <submittedName>
        <fullName evidence="3">F-box/FBD/LRR-repeat protein-like protein</fullName>
    </submittedName>
</protein>
<proteinExistence type="predicted"/>
<dbReference type="InterPro" id="IPR036047">
    <property type="entry name" value="F-box-like_dom_sf"/>
</dbReference>
<comment type="caution">
    <text evidence="3">The sequence shown here is derived from an EMBL/GenBank/DDBJ whole genome shotgun (WGS) entry which is preliminary data.</text>
</comment>
<feature type="compositionally biased region" description="Polar residues" evidence="1">
    <location>
        <begin position="343"/>
        <end position="366"/>
    </location>
</feature>
<evidence type="ECO:0000259" key="2">
    <source>
        <dbReference type="SMART" id="SM00579"/>
    </source>
</evidence>
<dbReference type="Pfam" id="PF08387">
    <property type="entry name" value="FBD"/>
    <property type="match status" value="1"/>
</dbReference>
<name>A0ABQ5CIY2_9ASTR</name>
<dbReference type="EMBL" id="BQNB010014282">
    <property type="protein sequence ID" value="GJT26322.1"/>
    <property type="molecule type" value="Genomic_DNA"/>
</dbReference>
<reference evidence="3" key="2">
    <citation type="submission" date="2022-01" db="EMBL/GenBank/DDBJ databases">
        <authorList>
            <person name="Yamashiro T."/>
            <person name="Shiraishi A."/>
            <person name="Satake H."/>
            <person name="Nakayama K."/>
        </authorList>
    </citation>
    <scope>NUCLEOTIDE SEQUENCE</scope>
</reference>
<feature type="compositionally biased region" description="Polar residues" evidence="1">
    <location>
        <begin position="301"/>
        <end position="320"/>
    </location>
</feature>
<dbReference type="Proteomes" id="UP001151760">
    <property type="component" value="Unassembled WGS sequence"/>
</dbReference>
<evidence type="ECO:0000256" key="1">
    <source>
        <dbReference type="SAM" id="MobiDB-lite"/>
    </source>
</evidence>
<dbReference type="PANTHER" id="PTHR31639">
    <property type="entry name" value="F-BOX PROTEIN-LIKE"/>
    <property type="match status" value="1"/>
</dbReference>